<accession>A0A1H0MJB4</accession>
<comment type="similarity">
    <text evidence="1">Belongs to the leucine-binding protein family.</text>
</comment>
<keyword evidence="6" id="KW-1185">Reference proteome</keyword>
<evidence type="ECO:0000256" key="1">
    <source>
        <dbReference type="ARBA" id="ARBA00010062"/>
    </source>
</evidence>
<sequence>MMKSNNKILMSLLGAGLLLSGQAALAEESAPVKLGLMLPYTGTYAALGEAITNGLKLAIEQQGGELGGRRVEYVELDSEANPSKAPQNMSRLVKSDRVDAVIGPVHSGVAMGMLRVAKQTGALTIIPNAGLGAATNELCMPNVFRTSHNMWQDAYPMGKVAHDRGHRRVVTITWDYAGGKEDVAAFEEAFSEAGGEVMEQILVPFPSTEFQSYLTQIASLAPDAVYTFFAGGGGVSFVRDYAAAGLKESIPLLGSGFMTEGNLTALGEAGEGVLTTLHYAETLESEENRAFVSAYEAAYGETPDAYAVHGYDTGAMLAEAFTTVEGDTRDRDALFAALAEVELDSPRGPLRFSASHHPIQNVYLREIRDGRHEVLSVAHRQLEAPDEACRM</sequence>
<dbReference type="PANTHER" id="PTHR30483">
    <property type="entry name" value="LEUCINE-SPECIFIC-BINDING PROTEIN"/>
    <property type="match status" value="1"/>
</dbReference>
<reference evidence="6" key="1">
    <citation type="submission" date="2016-10" db="EMBL/GenBank/DDBJ databases">
        <authorList>
            <person name="Varghese N."/>
            <person name="Submissions S."/>
        </authorList>
    </citation>
    <scope>NUCLEOTIDE SEQUENCE [LARGE SCALE GENOMIC DNA]</scope>
    <source>
        <strain evidence="6">CGMCC 1.6444</strain>
    </source>
</reference>
<feature type="domain" description="Leucine-binding protein" evidence="4">
    <location>
        <begin position="31"/>
        <end position="370"/>
    </location>
</feature>
<dbReference type="InterPro" id="IPR051010">
    <property type="entry name" value="BCAA_transport"/>
</dbReference>
<dbReference type="PANTHER" id="PTHR30483:SF6">
    <property type="entry name" value="PERIPLASMIC BINDING PROTEIN OF ABC TRANSPORTER FOR NATURAL AMINO ACIDS"/>
    <property type="match status" value="1"/>
</dbReference>
<dbReference type="SUPFAM" id="SSF53822">
    <property type="entry name" value="Periplasmic binding protein-like I"/>
    <property type="match status" value="1"/>
</dbReference>
<dbReference type="STRING" id="419597.SAMN04487957_11262"/>
<dbReference type="InterPro" id="IPR028082">
    <property type="entry name" value="Peripla_BP_I"/>
</dbReference>
<organism evidence="5 6">
    <name type="scientific">Halomonas shengliensis</name>
    <dbReference type="NCBI Taxonomy" id="419597"/>
    <lineage>
        <taxon>Bacteria</taxon>
        <taxon>Pseudomonadati</taxon>
        <taxon>Pseudomonadota</taxon>
        <taxon>Gammaproteobacteria</taxon>
        <taxon>Oceanospirillales</taxon>
        <taxon>Halomonadaceae</taxon>
        <taxon>Halomonas</taxon>
    </lineage>
</organism>
<name>A0A1H0MJB4_9GAMM</name>
<gene>
    <name evidence="5" type="ORF">SAMN04487957_11262</name>
</gene>
<dbReference type="Proteomes" id="UP000199075">
    <property type="component" value="Unassembled WGS sequence"/>
</dbReference>
<evidence type="ECO:0000259" key="4">
    <source>
        <dbReference type="Pfam" id="PF13458"/>
    </source>
</evidence>
<dbReference type="CDD" id="cd20014">
    <property type="entry name" value="PBP1_RPA0668_benzoate-like"/>
    <property type="match status" value="1"/>
</dbReference>
<keyword evidence="2 3" id="KW-0732">Signal</keyword>
<dbReference type="RefSeq" id="WP_342670390.1">
    <property type="nucleotide sequence ID" value="NZ_FNIV01000012.1"/>
</dbReference>
<feature type="signal peptide" evidence="3">
    <location>
        <begin position="1"/>
        <end position="26"/>
    </location>
</feature>
<feature type="chain" id="PRO_5011678865" evidence="3">
    <location>
        <begin position="27"/>
        <end position="391"/>
    </location>
</feature>
<evidence type="ECO:0000313" key="6">
    <source>
        <dbReference type="Proteomes" id="UP000199075"/>
    </source>
</evidence>
<dbReference type="Pfam" id="PF13458">
    <property type="entry name" value="Peripla_BP_6"/>
    <property type="match status" value="1"/>
</dbReference>
<dbReference type="AlphaFoldDB" id="A0A1H0MJB4"/>
<evidence type="ECO:0000256" key="3">
    <source>
        <dbReference type="SAM" id="SignalP"/>
    </source>
</evidence>
<proteinExistence type="inferred from homology"/>
<dbReference type="InterPro" id="IPR028081">
    <property type="entry name" value="Leu-bd"/>
</dbReference>
<evidence type="ECO:0000313" key="5">
    <source>
        <dbReference type="EMBL" id="SDO80366.1"/>
    </source>
</evidence>
<dbReference type="EMBL" id="FNIV01000012">
    <property type="protein sequence ID" value="SDO80366.1"/>
    <property type="molecule type" value="Genomic_DNA"/>
</dbReference>
<dbReference type="Gene3D" id="3.40.50.2300">
    <property type="match status" value="2"/>
</dbReference>
<protein>
    <submittedName>
        <fullName evidence="5">Amino acid/amide ABC transporter substrate-binding protein, HAAT family</fullName>
    </submittedName>
</protein>
<evidence type="ECO:0000256" key="2">
    <source>
        <dbReference type="ARBA" id="ARBA00022729"/>
    </source>
</evidence>